<dbReference type="InterPro" id="IPR043502">
    <property type="entry name" value="DNA/RNA_pol_sf"/>
</dbReference>
<dbReference type="GO" id="GO:0003676">
    <property type="term" value="F:nucleic acid binding"/>
    <property type="evidence" value="ECO:0007669"/>
    <property type="project" value="InterPro"/>
</dbReference>
<dbReference type="Pfam" id="PF00078">
    <property type="entry name" value="RVT_1"/>
    <property type="match status" value="1"/>
</dbReference>
<evidence type="ECO:0000256" key="8">
    <source>
        <dbReference type="SAM" id="MobiDB-lite"/>
    </source>
</evidence>
<dbReference type="EC" id="2.7.7.49" evidence="1"/>
<keyword evidence="4" id="KW-0540">Nuclease</keyword>
<dbReference type="PANTHER" id="PTHR37984:SF5">
    <property type="entry name" value="PROTEIN NYNRIN-LIKE"/>
    <property type="match status" value="1"/>
</dbReference>
<evidence type="ECO:0000256" key="2">
    <source>
        <dbReference type="ARBA" id="ARBA00022679"/>
    </source>
</evidence>
<dbReference type="AlphaFoldDB" id="A0AAW2I119"/>
<keyword evidence="7" id="KW-0695">RNA-directed DNA polymerase</keyword>
<dbReference type="SUPFAM" id="SSF56672">
    <property type="entry name" value="DNA/RNA polymerases"/>
    <property type="match status" value="1"/>
</dbReference>
<dbReference type="PROSITE" id="PS50878">
    <property type="entry name" value="RT_POL"/>
    <property type="match status" value="1"/>
</dbReference>
<evidence type="ECO:0000256" key="1">
    <source>
        <dbReference type="ARBA" id="ARBA00012493"/>
    </source>
</evidence>
<protein>
    <recommendedName>
        <fullName evidence="1">RNA-directed DNA polymerase</fullName>
        <ecNumber evidence="1">2.7.7.49</ecNumber>
    </recommendedName>
</protein>
<evidence type="ECO:0000256" key="4">
    <source>
        <dbReference type="ARBA" id="ARBA00022722"/>
    </source>
</evidence>
<sequence>MYEATVSSHNLSVIEQFLILVNALPIQLRRNLPTEPTRENLSWILKHLTDRYGDDETRILREIRDLKFSRTAFSAYVDRLTGLWIQAKESGVPLEVASITIQTQLWENLPRNIAILLKSEEVQSVDNFLKILTKRAKVERELAWSTPHKQTPAQSGSISKSRQNSGSACLLCNRFGHSTTNCRSNTPEARRTKAIQLGLCLKCLRKGHKSNECTAKLQCSSCKAGHHSVFCTKRPTMNNISDVPSDEETVLDTRCVGLYDTGASLSAISKEKLAQLRTTCKYTRYPVSMADGSRVNCSGRVNLAVTIAQTTKTVPFHVFEKLQHDIIVGTNIIKLFELEQRKEGIFQGSTLISHKLNVPGHVGKFGGVLDDLLDKYEVLFQGLGQTKRLHHEIRLLNNKVVRHKFQDIPVHWHKELNTHIQELLQAGIIELSHSEFRSRIVPIKKKDGAIRLAVDYRDLNAISQTDAFPMPRIRDIVLKLAKSKIFSKIDLKKGYYQIPMHPDSKKYTAFAFGHKLYQFRFMPFGLVSAPQTFQRLMDAIFGNLDFVECYLDDVIIHSQTMEEHRRHLAQVFDILRVENLRLNREKCQFGTSEVEYLGLTITGGRRSITSGNKTKLLKFPSPSTSREAKTFICLASYYRDLISNFAALAKPIYDAANTDPFIWGDDQTTAFSKIKDSIRTHSGLLIPDVSKQFIVTTDASDTTMGGTLSQVLNGVKTPVDFFSRNFNKTQRRYSTYEKEATAILEALRHWRHFLLGRPFRIETDHKPLKWLLSKKDCSGKLGRMVLKLQEYQIENIDHIRGQDNVLADTLSRIQLNMITVPAPPLDEDEVIRQDKQNFTKKNERWFYVDKNGPVESYRLYIRNPEEQRTILKAVHDNGHLGLFKNQEEIRKRFWWPNWKKDVKAVLENCVLCQKFKDNIEKTRLPLTATPVEESNWRKVGLDICGPFQKSQKNNKYIIMLQDYASKFLTGTAVPVANTNAILQWLTDTFLVFGWPRVIVCDRGSQFESRQFKNFAKENNIQLVYATVGHHQTNGLIERANRTIESMIRTTAVDKTNWDTILNKMISAYNASVHHSTKLAPFKTMFGHDMVTPLDLQFGIEFRDTNWDTLKIARIEATSQMQNRQKEQYDKRAKQEEIAVGDLVLWHQVDQTARSSKKLNQRWRGPYKVVAREATNCKITDRRGTCRVIHQNHLKLFKGPSELDVIRNRGRPARSADPAGEVQHRER</sequence>
<evidence type="ECO:0000256" key="6">
    <source>
        <dbReference type="ARBA" id="ARBA00022801"/>
    </source>
</evidence>
<dbReference type="InterPro" id="IPR041373">
    <property type="entry name" value="RT_RNaseH"/>
</dbReference>
<dbReference type="GO" id="GO:0008270">
    <property type="term" value="F:zinc ion binding"/>
    <property type="evidence" value="ECO:0007669"/>
    <property type="project" value="InterPro"/>
</dbReference>
<dbReference type="Gene3D" id="3.30.70.270">
    <property type="match status" value="2"/>
</dbReference>
<dbReference type="InterPro" id="IPR001878">
    <property type="entry name" value="Znf_CCHC"/>
</dbReference>
<dbReference type="CDD" id="cd00303">
    <property type="entry name" value="retropepsin_like"/>
    <property type="match status" value="1"/>
</dbReference>
<feature type="region of interest" description="Disordered" evidence="8">
    <location>
        <begin position="1204"/>
        <end position="1226"/>
    </location>
</feature>
<dbReference type="GO" id="GO:0016787">
    <property type="term" value="F:hydrolase activity"/>
    <property type="evidence" value="ECO:0007669"/>
    <property type="project" value="UniProtKB-KW"/>
</dbReference>
<dbReference type="Pfam" id="PF17921">
    <property type="entry name" value="Integrase_H2C2"/>
    <property type="match status" value="1"/>
</dbReference>
<dbReference type="Gene3D" id="4.10.60.10">
    <property type="entry name" value="Zinc finger, CCHC-type"/>
    <property type="match status" value="1"/>
</dbReference>
<dbReference type="Gene3D" id="3.10.10.10">
    <property type="entry name" value="HIV Type 1 Reverse Transcriptase, subunit A, domain 1"/>
    <property type="match status" value="1"/>
</dbReference>
<dbReference type="CDD" id="cd09274">
    <property type="entry name" value="RNase_HI_RT_Ty3"/>
    <property type="match status" value="1"/>
</dbReference>
<evidence type="ECO:0000256" key="7">
    <source>
        <dbReference type="ARBA" id="ARBA00022918"/>
    </source>
</evidence>
<dbReference type="InterPro" id="IPR036397">
    <property type="entry name" value="RNaseH_sf"/>
</dbReference>
<dbReference type="SMART" id="SM00343">
    <property type="entry name" value="ZnF_C2HC"/>
    <property type="match status" value="2"/>
</dbReference>
<proteinExistence type="predicted"/>
<dbReference type="InterPro" id="IPR050951">
    <property type="entry name" value="Retrovirus_Pol_polyprotein"/>
</dbReference>
<evidence type="ECO:0000256" key="3">
    <source>
        <dbReference type="ARBA" id="ARBA00022695"/>
    </source>
</evidence>
<dbReference type="SUPFAM" id="SSF53098">
    <property type="entry name" value="Ribonuclease H-like"/>
    <property type="match status" value="1"/>
</dbReference>
<comment type="caution">
    <text evidence="11">The sequence shown here is derived from an EMBL/GenBank/DDBJ whole genome shotgun (WGS) entry which is preliminary data.</text>
</comment>
<evidence type="ECO:0000256" key="5">
    <source>
        <dbReference type="ARBA" id="ARBA00022759"/>
    </source>
</evidence>
<gene>
    <name evidence="11" type="ORF">PYX00_003605</name>
</gene>
<feature type="compositionally biased region" description="Polar residues" evidence="8">
    <location>
        <begin position="147"/>
        <end position="163"/>
    </location>
</feature>
<dbReference type="GO" id="GO:0042575">
    <property type="term" value="C:DNA polymerase complex"/>
    <property type="evidence" value="ECO:0007669"/>
    <property type="project" value="UniProtKB-ARBA"/>
</dbReference>
<evidence type="ECO:0000259" key="9">
    <source>
        <dbReference type="PROSITE" id="PS50878"/>
    </source>
</evidence>
<dbReference type="Gene3D" id="2.30.30.850">
    <property type="match status" value="1"/>
</dbReference>
<dbReference type="CDD" id="cd01647">
    <property type="entry name" value="RT_LTR"/>
    <property type="match status" value="1"/>
</dbReference>
<dbReference type="GO" id="GO:0015074">
    <property type="term" value="P:DNA integration"/>
    <property type="evidence" value="ECO:0007669"/>
    <property type="project" value="InterPro"/>
</dbReference>
<keyword evidence="3" id="KW-0548">Nucleotidyltransferase</keyword>
<dbReference type="Gene3D" id="3.30.420.10">
    <property type="entry name" value="Ribonuclease H-like superfamily/Ribonuclease H"/>
    <property type="match status" value="1"/>
</dbReference>
<name>A0AAW2I119_9NEOP</name>
<accession>A0AAW2I119</accession>
<feature type="domain" description="Reverse transcriptase" evidence="9">
    <location>
        <begin position="424"/>
        <end position="601"/>
    </location>
</feature>
<evidence type="ECO:0000259" key="10">
    <source>
        <dbReference type="PROSITE" id="PS50994"/>
    </source>
</evidence>
<dbReference type="EMBL" id="JARGDH010000002">
    <property type="protein sequence ID" value="KAL0275879.1"/>
    <property type="molecule type" value="Genomic_DNA"/>
</dbReference>
<organism evidence="11">
    <name type="scientific">Menopon gallinae</name>
    <name type="common">poultry shaft louse</name>
    <dbReference type="NCBI Taxonomy" id="328185"/>
    <lineage>
        <taxon>Eukaryota</taxon>
        <taxon>Metazoa</taxon>
        <taxon>Ecdysozoa</taxon>
        <taxon>Arthropoda</taxon>
        <taxon>Hexapoda</taxon>
        <taxon>Insecta</taxon>
        <taxon>Pterygota</taxon>
        <taxon>Neoptera</taxon>
        <taxon>Paraneoptera</taxon>
        <taxon>Psocodea</taxon>
        <taxon>Troctomorpha</taxon>
        <taxon>Phthiraptera</taxon>
        <taxon>Amblycera</taxon>
        <taxon>Menoponidae</taxon>
        <taxon>Menopon</taxon>
    </lineage>
</organism>
<dbReference type="InterPro" id="IPR043128">
    <property type="entry name" value="Rev_trsase/Diguanyl_cyclase"/>
</dbReference>
<dbReference type="InterPro" id="IPR012337">
    <property type="entry name" value="RNaseH-like_sf"/>
</dbReference>
<keyword evidence="2" id="KW-0808">Transferase</keyword>
<dbReference type="Gene3D" id="1.10.340.70">
    <property type="match status" value="1"/>
</dbReference>
<dbReference type="PROSITE" id="PS50994">
    <property type="entry name" value="INTEGRASE"/>
    <property type="match status" value="1"/>
</dbReference>
<dbReference type="GO" id="GO:0003964">
    <property type="term" value="F:RNA-directed DNA polymerase activity"/>
    <property type="evidence" value="ECO:0007669"/>
    <property type="project" value="UniProtKB-KW"/>
</dbReference>
<feature type="domain" description="Integrase catalytic" evidence="10">
    <location>
        <begin position="926"/>
        <end position="1088"/>
    </location>
</feature>
<keyword evidence="5" id="KW-0255">Endonuclease</keyword>
<dbReference type="InterPro" id="IPR000477">
    <property type="entry name" value="RT_dom"/>
</dbReference>
<dbReference type="PANTHER" id="PTHR37984">
    <property type="entry name" value="PROTEIN CBG26694"/>
    <property type="match status" value="1"/>
</dbReference>
<feature type="region of interest" description="Disordered" evidence="8">
    <location>
        <begin position="144"/>
        <end position="163"/>
    </location>
</feature>
<dbReference type="GO" id="GO:0004519">
    <property type="term" value="F:endonuclease activity"/>
    <property type="evidence" value="ECO:0007669"/>
    <property type="project" value="UniProtKB-KW"/>
</dbReference>
<dbReference type="InterPro" id="IPR021109">
    <property type="entry name" value="Peptidase_aspartic_dom_sf"/>
</dbReference>
<keyword evidence="6" id="KW-0378">Hydrolase</keyword>
<reference evidence="11" key="1">
    <citation type="journal article" date="2024" name="Gigascience">
        <title>Chromosome-level genome of the poultry shaft louse Menopon gallinae provides insight into the host-switching and adaptive evolution of parasitic lice.</title>
        <authorList>
            <person name="Xu Y."/>
            <person name="Ma L."/>
            <person name="Liu S."/>
            <person name="Liang Y."/>
            <person name="Liu Q."/>
            <person name="He Z."/>
            <person name="Tian L."/>
            <person name="Duan Y."/>
            <person name="Cai W."/>
            <person name="Li H."/>
            <person name="Song F."/>
        </authorList>
    </citation>
    <scope>NUCLEOTIDE SEQUENCE</scope>
    <source>
        <strain evidence="11">Cailab_2023a</strain>
    </source>
</reference>
<dbReference type="Pfam" id="PF17917">
    <property type="entry name" value="RT_RNaseH"/>
    <property type="match status" value="1"/>
</dbReference>
<evidence type="ECO:0000313" key="11">
    <source>
        <dbReference type="EMBL" id="KAL0275879.1"/>
    </source>
</evidence>
<dbReference type="Gene3D" id="2.40.70.10">
    <property type="entry name" value="Acid Proteases"/>
    <property type="match status" value="1"/>
</dbReference>
<dbReference type="InterPro" id="IPR001584">
    <property type="entry name" value="Integrase_cat-core"/>
</dbReference>
<dbReference type="InterPro" id="IPR041588">
    <property type="entry name" value="Integrase_H2C2"/>
</dbReference>